<accession>A0A316VPZ3</accession>
<reference evidence="2 3" key="1">
    <citation type="journal article" date="2018" name="Mol. Biol. Evol.">
        <title>Broad Genomic Sampling Reveals a Smut Pathogenic Ancestry of the Fungal Clade Ustilaginomycotina.</title>
        <authorList>
            <person name="Kijpornyongpan T."/>
            <person name="Mondo S.J."/>
            <person name="Barry K."/>
            <person name="Sandor L."/>
            <person name="Lee J."/>
            <person name="Lipzen A."/>
            <person name="Pangilinan J."/>
            <person name="LaButti K."/>
            <person name="Hainaut M."/>
            <person name="Henrissat B."/>
            <person name="Grigoriev I.V."/>
            <person name="Spatafora J.W."/>
            <person name="Aime M.C."/>
        </authorList>
    </citation>
    <scope>NUCLEOTIDE SEQUENCE [LARGE SCALE GENOMIC DNA]</scope>
    <source>
        <strain evidence="2 3">MCA 4658</strain>
    </source>
</reference>
<dbReference type="STRING" id="1522189.A0A316VPZ3"/>
<dbReference type="InParanoid" id="A0A316VPZ3"/>
<dbReference type="GeneID" id="37032203"/>
<proteinExistence type="predicted"/>
<name>A0A316VPZ3_9BASI</name>
<dbReference type="RefSeq" id="XP_025366816.1">
    <property type="nucleotide sequence ID" value="XM_025510333.1"/>
</dbReference>
<gene>
    <name evidence="2" type="ORF">IE81DRAFT_13894</name>
</gene>
<evidence type="ECO:0000313" key="2">
    <source>
        <dbReference type="EMBL" id="PWN39656.1"/>
    </source>
</evidence>
<dbReference type="EMBL" id="KZ819452">
    <property type="protein sequence ID" value="PWN39656.1"/>
    <property type="molecule type" value="Genomic_DNA"/>
</dbReference>
<sequence>MRNLLPASLTSSSHDSGFGQNGSPTKMLFQHDGGSNPPPPLLPTTCFEQTVDANEAHSSMSALSQDNGFSFRLRAQSSSMWPAIAYPYDMQQASKSAPTSSLASPEDAPGDAHWLGKASKGRARSRAQTFVPGCHFSAVAPDSTLQHVPSSRPRCLEDIAPRQCFLQVLGMYREVLWTSLPLADWPTFAHDLLHRRDAHDKTYLAFALSLTAMTLSWCPNAYLPEPKAFYFKLRDVCHRSSRTLQDRSYSPLTTVHMSTLISDSHLPFSCICRR</sequence>
<evidence type="ECO:0000313" key="3">
    <source>
        <dbReference type="Proteomes" id="UP000245783"/>
    </source>
</evidence>
<organism evidence="2 3">
    <name type="scientific">Ceraceosorus guamensis</name>
    <dbReference type="NCBI Taxonomy" id="1522189"/>
    <lineage>
        <taxon>Eukaryota</taxon>
        <taxon>Fungi</taxon>
        <taxon>Dikarya</taxon>
        <taxon>Basidiomycota</taxon>
        <taxon>Ustilaginomycotina</taxon>
        <taxon>Exobasidiomycetes</taxon>
        <taxon>Ceraceosorales</taxon>
        <taxon>Ceraceosoraceae</taxon>
        <taxon>Ceraceosorus</taxon>
    </lineage>
</organism>
<dbReference type="Proteomes" id="UP000245783">
    <property type="component" value="Unassembled WGS sequence"/>
</dbReference>
<evidence type="ECO:0008006" key="4">
    <source>
        <dbReference type="Google" id="ProtNLM"/>
    </source>
</evidence>
<dbReference type="OrthoDB" id="1708823at2759"/>
<keyword evidence="3" id="KW-1185">Reference proteome</keyword>
<dbReference type="AlphaFoldDB" id="A0A316VPZ3"/>
<feature type="region of interest" description="Disordered" evidence="1">
    <location>
        <begin position="1"/>
        <end position="36"/>
    </location>
</feature>
<protein>
    <recommendedName>
        <fullName evidence="4">Transcription factor domain-containing protein</fullName>
    </recommendedName>
</protein>
<evidence type="ECO:0000256" key="1">
    <source>
        <dbReference type="SAM" id="MobiDB-lite"/>
    </source>
</evidence>